<proteinExistence type="predicted"/>
<sequence>MDPEAEEDYSEDFYPEDSLEDAEYYQEGPQDYFPVSYDGTIPEYLDYTDNYTDQDPDGQYEQAEVPYQQDESSLESQFSDVVDEDKLVQKLDALHFFDRNDGGNIAESKRKVKMFQNFVEEYMLPKMTVKHLKDLGNEFLLKYEFLAKEEFIWKIKLNLTKPDLVCLLSKAIGTIMTKKFENI</sequence>
<accession>A0AAD1Y1S1</accession>
<name>A0AAD1Y1S1_EUPCR</name>
<evidence type="ECO:0000313" key="1">
    <source>
        <dbReference type="EMBL" id="CAI2381557.1"/>
    </source>
</evidence>
<comment type="caution">
    <text evidence="1">The sequence shown here is derived from an EMBL/GenBank/DDBJ whole genome shotgun (WGS) entry which is preliminary data.</text>
</comment>
<dbReference type="EMBL" id="CAMPGE010023636">
    <property type="protein sequence ID" value="CAI2381557.1"/>
    <property type="molecule type" value="Genomic_DNA"/>
</dbReference>
<dbReference type="AlphaFoldDB" id="A0AAD1Y1S1"/>
<keyword evidence="2" id="KW-1185">Reference proteome</keyword>
<gene>
    <name evidence="1" type="ORF">ECRASSUSDP1_LOCUS23013</name>
</gene>
<protein>
    <submittedName>
        <fullName evidence="1">Uncharacterized protein</fullName>
    </submittedName>
</protein>
<reference evidence="1" key="1">
    <citation type="submission" date="2023-07" db="EMBL/GenBank/DDBJ databases">
        <authorList>
            <consortium name="AG Swart"/>
            <person name="Singh M."/>
            <person name="Singh A."/>
            <person name="Seah K."/>
            <person name="Emmerich C."/>
        </authorList>
    </citation>
    <scope>NUCLEOTIDE SEQUENCE</scope>
    <source>
        <strain evidence="1">DP1</strain>
    </source>
</reference>
<dbReference type="Proteomes" id="UP001295684">
    <property type="component" value="Unassembled WGS sequence"/>
</dbReference>
<organism evidence="1 2">
    <name type="scientific">Euplotes crassus</name>
    <dbReference type="NCBI Taxonomy" id="5936"/>
    <lineage>
        <taxon>Eukaryota</taxon>
        <taxon>Sar</taxon>
        <taxon>Alveolata</taxon>
        <taxon>Ciliophora</taxon>
        <taxon>Intramacronucleata</taxon>
        <taxon>Spirotrichea</taxon>
        <taxon>Hypotrichia</taxon>
        <taxon>Euplotida</taxon>
        <taxon>Euplotidae</taxon>
        <taxon>Moneuplotes</taxon>
    </lineage>
</organism>
<evidence type="ECO:0000313" key="2">
    <source>
        <dbReference type="Proteomes" id="UP001295684"/>
    </source>
</evidence>